<sequence length="126" mass="13344">MPVASGTAEKRRCGGRSPDVDDWVRDWLGWSAMGNRPHEDGNRDSGGPVVRSARTGGTGARSCRRWVAPSARVVWSPVRGGRWWCGGAAAGWVRPTVRTAREGAPETGVRLLVGVRPAAVGDGAGR</sequence>
<comment type="caution">
    <text evidence="2">The sequence shown here is derived from an EMBL/GenBank/DDBJ whole genome shotgun (WGS) entry which is preliminary data.</text>
</comment>
<organism evidence="2 3">
    <name type="scientific">Curtobacterium luteum</name>
    <dbReference type="NCBI Taxonomy" id="33881"/>
    <lineage>
        <taxon>Bacteria</taxon>
        <taxon>Bacillati</taxon>
        <taxon>Actinomycetota</taxon>
        <taxon>Actinomycetes</taxon>
        <taxon>Micrococcales</taxon>
        <taxon>Microbacteriaceae</taxon>
        <taxon>Curtobacterium</taxon>
    </lineage>
</organism>
<evidence type="ECO:0000313" key="3">
    <source>
        <dbReference type="Proteomes" id="UP000648535"/>
    </source>
</evidence>
<name>A0A8H9GA58_9MICO</name>
<evidence type="ECO:0000313" key="2">
    <source>
        <dbReference type="EMBL" id="GGK88051.1"/>
    </source>
</evidence>
<dbReference type="AlphaFoldDB" id="A0A8H9GA58"/>
<dbReference type="EMBL" id="BMOI01000001">
    <property type="protein sequence ID" value="GGK88051.1"/>
    <property type="molecule type" value="Genomic_DNA"/>
</dbReference>
<reference evidence="2" key="2">
    <citation type="submission" date="2020-09" db="EMBL/GenBank/DDBJ databases">
        <authorList>
            <person name="Sun Q."/>
            <person name="Ohkuma M."/>
        </authorList>
    </citation>
    <scope>NUCLEOTIDE SEQUENCE</scope>
    <source>
        <strain evidence="2">JCM 1480</strain>
    </source>
</reference>
<feature type="region of interest" description="Disordered" evidence="1">
    <location>
        <begin position="32"/>
        <end position="61"/>
    </location>
</feature>
<accession>A0A8H9GA58</accession>
<gene>
    <name evidence="2" type="ORF">GCM10009769_02660</name>
</gene>
<evidence type="ECO:0000256" key="1">
    <source>
        <dbReference type="SAM" id="MobiDB-lite"/>
    </source>
</evidence>
<reference evidence="2" key="1">
    <citation type="journal article" date="2014" name="Int. J. Syst. Evol. Microbiol.">
        <title>Complete genome sequence of Corynebacterium casei LMG S-19264T (=DSM 44701T), isolated from a smear-ripened cheese.</title>
        <authorList>
            <consortium name="US DOE Joint Genome Institute (JGI-PGF)"/>
            <person name="Walter F."/>
            <person name="Albersmeier A."/>
            <person name="Kalinowski J."/>
            <person name="Ruckert C."/>
        </authorList>
    </citation>
    <scope>NUCLEOTIDE SEQUENCE</scope>
    <source>
        <strain evidence="2">JCM 1480</strain>
    </source>
</reference>
<proteinExistence type="predicted"/>
<dbReference type="Proteomes" id="UP000648535">
    <property type="component" value="Unassembled WGS sequence"/>
</dbReference>
<protein>
    <submittedName>
        <fullName evidence="2">Uncharacterized protein</fullName>
    </submittedName>
</protein>